<name>A0ABS4J0T9_9BACL</name>
<accession>A0ABS4J0T9</accession>
<comment type="caution">
    <text evidence="7">The sequence shown here is derived from an EMBL/GenBank/DDBJ whole genome shotgun (WGS) entry which is preliminary data.</text>
</comment>
<feature type="signal peptide" evidence="6">
    <location>
        <begin position="1"/>
        <end position="28"/>
    </location>
</feature>
<evidence type="ECO:0000256" key="5">
    <source>
        <dbReference type="SAM" id="MobiDB-lite"/>
    </source>
</evidence>
<dbReference type="RefSeq" id="WP_209975242.1">
    <property type="nucleotide sequence ID" value="NZ_JAGGLB010000018.1"/>
</dbReference>
<dbReference type="PROSITE" id="PS51257">
    <property type="entry name" value="PROKAR_LIPOPROTEIN"/>
    <property type="match status" value="1"/>
</dbReference>
<organism evidence="7 8">
    <name type="scientific">Paenibacillus eucommiae</name>
    <dbReference type="NCBI Taxonomy" id="1355755"/>
    <lineage>
        <taxon>Bacteria</taxon>
        <taxon>Bacillati</taxon>
        <taxon>Bacillota</taxon>
        <taxon>Bacilli</taxon>
        <taxon>Bacillales</taxon>
        <taxon>Paenibacillaceae</taxon>
        <taxon>Paenibacillus</taxon>
    </lineage>
</organism>
<sequence length="555" mass="61734">MKHGLVRKSHLVFIAAALLLCVMLTSCSKSENNETGSPTPANITTGEATQTPGKKEDISVSVYDRGNIPAEEGNATKNRWTDWINEKGPANVKFVPIPRWEEEQKFNTLFASGGAPDLIFTWNPTIQNSLFAQKQLMPLDELIETYSTDYKQLLTKYPALKKMGMKSDGKTYGFGMVVPFDIESILFVRADWLKKLQLEAPTTTEELFNTLKAFVEQDPDGNNKKDTFGINLSFVGGQVIDNMFGVGGYYSVTPDGQYVRNWEREAAMAAFKKRLYDEKLVDKDFLTDKSGEKAQQDFVNGKLGMYAVNGGASATGFKVYEALKTNNPNAEVIAIPLPKSEFGQFSPIVSAPLYNTAVVNAQAKHPEAVMQYVDFLVRESTAKTLKYGLEGIHYNVGANGCPQSIDSDKSTKELSWTADLRMLSFDILEGECADYVTTLDVKKPLEQEYADIVQSARTSYLSPERPIHYDIDLNSMPSLPQDLQLARSSGLEAVFDTYAKAVVGGASYTAEQAAEDAKTAWNRAGGKQLDEFYAKWFSENKDSIVYTKDYYSMKF</sequence>
<dbReference type="Proteomes" id="UP001519287">
    <property type="component" value="Unassembled WGS sequence"/>
</dbReference>
<keyword evidence="8" id="KW-1185">Reference proteome</keyword>
<dbReference type="InterPro" id="IPR050490">
    <property type="entry name" value="Bact_solute-bd_prot1"/>
</dbReference>
<proteinExistence type="inferred from homology"/>
<reference evidence="7 8" key="1">
    <citation type="submission" date="2021-03" db="EMBL/GenBank/DDBJ databases">
        <title>Genomic Encyclopedia of Type Strains, Phase IV (KMG-IV): sequencing the most valuable type-strain genomes for metagenomic binning, comparative biology and taxonomic classification.</title>
        <authorList>
            <person name="Goeker M."/>
        </authorList>
    </citation>
    <scope>NUCLEOTIDE SEQUENCE [LARGE SCALE GENOMIC DNA]</scope>
    <source>
        <strain evidence="7 8">DSM 26048</strain>
    </source>
</reference>
<evidence type="ECO:0000256" key="4">
    <source>
        <dbReference type="ARBA" id="ARBA00022729"/>
    </source>
</evidence>
<protein>
    <submittedName>
        <fullName evidence="7">Aldouronate transport system substrate-binding protein</fullName>
    </submittedName>
</protein>
<gene>
    <name evidence="7" type="ORF">J2Z66_005039</name>
</gene>
<comment type="subcellular location">
    <subcellularLocation>
        <location evidence="1">Cell envelope</location>
    </subcellularLocation>
</comment>
<dbReference type="Pfam" id="PF01547">
    <property type="entry name" value="SBP_bac_1"/>
    <property type="match status" value="1"/>
</dbReference>
<dbReference type="Gene3D" id="3.40.190.10">
    <property type="entry name" value="Periplasmic binding protein-like II"/>
    <property type="match status" value="2"/>
</dbReference>
<dbReference type="InterPro" id="IPR006059">
    <property type="entry name" value="SBP"/>
</dbReference>
<evidence type="ECO:0000256" key="1">
    <source>
        <dbReference type="ARBA" id="ARBA00004196"/>
    </source>
</evidence>
<evidence type="ECO:0000313" key="7">
    <source>
        <dbReference type="EMBL" id="MBP1993418.1"/>
    </source>
</evidence>
<dbReference type="PANTHER" id="PTHR43649">
    <property type="entry name" value="ARABINOSE-BINDING PROTEIN-RELATED"/>
    <property type="match status" value="1"/>
</dbReference>
<evidence type="ECO:0000256" key="3">
    <source>
        <dbReference type="ARBA" id="ARBA00022448"/>
    </source>
</evidence>
<feature type="compositionally biased region" description="Polar residues" evidence="5">
    <location>
        <begin position="31"/>
        <end position="52"/>
    </location>
</feature>
<evidence type="ECO:0000256" key="2">
    <source>
        <dbReference type="ARBA" id="ARBA00008520"/>
    </source>
</evidence>
<keyword evidence="4 6" id="KW-0732">Signal</keyword>
<dbReference type="EMBL" id="JAGGLB010000018">
    <property type="protein sequence ID" value="MBP1993418.1"/>
    <property type="molecule type" value="Genomic_DNA"/>
</dbReference>
<feature type="region of interest" description="Disordered" evidence="5">
    <location>
        <begin position="31"/>
        <end position="56"/>
    </location>
</feature>
<dbReference type="PANTHER" id="PTHR43649:SF31">
    <property type="entry name" value="SN-GLYCEROL-3-PHOSPHATE-BINDING PERIPLASMIC PROTEIN UGPB"/>
    <property type="match status" value="1"/>
</dbReference>
<keyword evidence="3" id="KW-0813">Transport</keyword>
<evidence type="ECO:0000313" key="8">
    <source>
        <dbReference type="Proteomes" id="UP001519287"/>
    </source>
</evidence>
<evidence type="ECO:0000256" key="6">
    <source>
        <dbReference type="SAM" id="SignalP"/>
    </source>
</evidence>
<dbReference type="SUPFAM" id="SSF53850">
    <property type="entry name" value="Periplasmic binding protein-like II"/>
    <property type="match status" value="1"/>
</dbReference>
<feature type="chain" id="PRO_5045718554" evidence="6">
    <location>
        <begin position="29"/>
        <end position="555"/>
    </location>
</feature>
<comment type="similarity">
    <text evidence="2">Belongs to the bacterial solute-binding protein 1 family.</text>
</comment>